<dbReference type="EMBL" id="FNRA01000017">
    <property type="protein sequence ID" value="SEB20629.1"/>
    <property type="molecule type" value="Genomic_DNA"/>
</dbReference>
<dbReference type="RefSeq" id="WP_090559949.1">
    <property type="nucleotide sequence ID" value="NZ_FNRA01000017.1"/>
</dbReference>
<dbReference type="AlphaFoldDB" id="A0A1H4HFI6"/>
<reference evidence="1 2" key="1">
    <citation type="submission" date="2016-10" db="EMBL/GenBank/DDBJ databases">
        <authorList>
            <person name="de Groot N.N."/>
        </authorList>
    </citation>
    <scope>NUCLEOTIDE SEQUENCE [LARGE SCALE GENOMIC DNA]</scope>
    <source>
        <strain evidence="1 2">DSM 19033</strain>
    </source>
</reference>
<evidence type="ECO:0000313" key="1">
    <source>
        <dbReference type="EMBL" id="SEB20629.1"/>
    </source>
</evidence>
<protein>
    <submittedName>
        <fullName evidence="1">Sporadically distributed protein, TIGR04141 family</fullName>
    </submittedName>
</protein>
<keyword evidence="2" id="KW-1185">Reference proteome</keyword>
<name>A0A1H4HFI6_9SPHI</name>
<accession>A0A1H4HFI6</accession>
<dbReference type="OrthoDB" id="6401683at2"/>
<evidence type="ECO:0000313" key="2">
    <source>
        <dbReference type="Proteomes" id="UP000198850"/>
    </source>
</evidence>
<dbReference type="Proteomes" id="UP000198850">
    <property type="component" value="Unassembled WGS sequence"/>
</dbReference>
<organism evidence="1 2">
    <name type="scientific">Pedobacter hartonius</name>
    <dbReference type="NCBI Taxonomy" id="425514"/>
    <lineage>
        <taxon>Bacteria</taxon>
        <taxon>Pseudomonadati</taxon>
        <taxon>Bacteroidota</taxon>
        <taxon>Sphingobacteriia</taxon>
        <taxon>Sphingobacteriales</taxon>
        <taxon>Sphingobacteriaceae</taxon>
        <taxon>Pedobacter</taxon>
    </lineage>
</organism>
<gene>
    <name evidence="1" type="ORF">SAMN05443550_11716</name>
</gene>
<dbReference type="InterPro" id="IPR026487">
    <property type="entry name" value="CHP04141"/>
</dbReference>
<dbReference type="NCBIfam" id="TIGR04141">
    <property type="entry name" value="TIGR04141 family sporadically distributed protein"/>
    <property type="match status" value="1"/>
</dbReference>
<sequence length="517" mass="59005">MKLTTRLGKPTLKVKDLLKHDHGLQGPLKDWDNIKGSELYYGQSYDGTPSWKSFLEEGLNQKIPDLKNQGAAALLFVPISDRFLVYIFGYGLHDLIEGKTEWDFGMKVVLNTINVNGIRSLDSKTIDRKAKSKRVQLATQGAISEFELDIMKDLVSQIAGVSIDSSFAKGLVGSESLMITADLAGSSIIKKSGEIFSRYQQVSYKTNFNWIDFVAPVKDKALKDLLDIELENAVNTAIAADSSEGFTLSYPEIINYFDIDHICYGGFRSYIESDYPDAGNFIEEYRNAGHLVLAHDLNKLTIETYDGNDAHKKSYSFYRSLSCEVEFNKNYYVFTNGVWFKLEKNYYKTVTRFFDHLTARKAEFEGSETTFFGTETGYLQNFAQIEHEVMDQVFYTGAPTKIEYADIVNKNKEIIHVKEGGNASKLSHLFNQGLVSARLMLNDVSFRKDFKKEIKTAAIRSQYDMARFIPSEVTIVFRIIKGGKKFNLSFFSKITLYDTYLKIKQMGYKFKLEWVKY</sequence>
<dbReference type="Pfam" id="PF19614">
    <property type="entry name" value="DUF6119"/>
    <property type="match status" value="1"/>
</dbReference>
<dbReference type="STRING" id="425514.SAMN05443550_11716"/>
<proteinExistence type="predicted"/>